<dbReference type="OrthoDB" id="3235847at2759"/>
<organism evidence="2 3">
    <name type="scientific">Hermanssonia centrifuga</name>
    <dbReference type="NCBI Taxonomy" id="98765"/>
    <lineage>
        <taxon>Eukaryota</taxon>
        <taxon>Fungi</taxon>
        <taxon>Dikarya</taxon>
        <taxon>Basidiomycota</taxon>
        <taxon>Agaricomycotina</taxon>
        <taxon>Agaricomycetes</taxon>
        <taxon>Polyporales</taxon>
        <taxon>Meruliaceae</taxon>
        <taxon>Hermanssonia</taxon>
    </lineage>
</organism>
<evidence type="ECO:0000313" key="2">
    <source>
        <dbReference type="EMBL" id="PSR83536.1"/>
    </source>
</evidence>
<dbReference type="AlphaFoldDB" id="A0A2R6P1P8"/>
<gene>
    <name evidence="2" type="ORF">PHLCEN_2v5690</name>
</gene>
<feature type="transmembrane region" description="Helical" evidence="1">
    <location>
        <begin position="64"/>
        <end position="83"/>
    </location>
</feature>
<feature type="transmembrane region" description="Helical" evidence="1">
    <location>
        <begin position="95"/>
        <end position="115"/>
    </location>
</feature>
<keyword evidence="3" id="KW-1185">Reference proteome</keyword>
<reference evidence="2 3" key="1">
    <citation type="submission" date="2018-02" db="EMBL/GenBank/DDBJ databases">
        <title>Genome sequence of the basidiomycete white-rot fungus Phlebia centrifuga.</title>
        <authorList>
            <person name="Granchi Z."/>
            <person name="Peng M."/>
            <person name="de Vries R.P."/>
            <person name="Hilden K."/>
            <person name="Makela M.R."/>
            <person name="Grigoriev I."/>
            <person name="Riley R."/>
        </authorList>
    </citation>
    <scope>NUCLEOTIDE SEQUENCE [LARGE SCALE GENOMIC DNA]</scope>
    <source>
        <strain evidence="2 3">FBCC195</strain>
    </source>
</reference>
<feature type="transmembrane region" description="Helical" evidence="1">
    <location>
        <begin position="127"/>
        <end position="149"/>
    </location>
</feature>
<sequence length="321" mass="34978">MATIPLPPGLSLDQYLTLQGQLVTIAITVAVAMAVIGWDYMVLLPEEIALYMNFDKKLWRTPTAWLFVALRYSAFIATVPSLFFTSVQNQHCQAAVVISTLGGVLVVASSGLIFCYRVFAFWHENRIVYGTVLLFYAGMLGCWIAVAVHYKAITGPTTPFGSNCQMEPIVSWAPISYASSVVFDSVVLALTLAKVHSSSMPRSNLGEQISRDNIAYFTLATATNIAVLSIQALGSAHDMIKPAAVPFSTVMTVAMGSRVYLNLKLYDKKQQNRVSSFPLTPPISPGFSHFSRDRASQSPQIIPTPLGSFAQTAYDDKSTLA</sequence>
<dbReference type="Proteomes" id="UP000186601">
    <property type="component" value="Unassembled WGS sequence"/>
</dbReference>
<feature type="transmembrane region" description="Helical" evidence="1">
    <location>
        <begin position="169"/>
        <end position="193"/>
    </location>
</feature>
<evidence type="ECO:0000313" key="3">
    <source>
        <dbReference type="Proteomes" id="UP000186601"/>
    </source>
</evidence>
<accession>A0A2R6P1P8</accession>
<keyword evidence="1" id="KW-0812">Transmembrane</keyword>
<dbReference type="EMBL" id="MLYV02000557">
    <property type="protein sequence ID" value="PSR83536.1"/>
    <property type="molecule type" value="Genomic_DNA"/>
</dbReference>
<evidence type="ECO:0000256" key="1">
    <source>
        <dbReference type="SAM" id="Phobius"/>
    </source>
</evidence>
<feature type="transmembrane region" description="Helical" evidence="1">
    <location>
        <begin position="20"/>
        <end position="43"/>
    </location>
</feature>
<keyword evidence="1" id="KW-1133">Transmembrane helix</keyword>
<proteinExistence type="predicted"/>
<protein>
    <submittedName>
        <fullName evidence="2">Uncharacterized protein</fullName>
    </submittedName>
</protein>
<keyword evidence="1" id="KW-0472">Membrane</keyword>
<feature type="transmembrane region" description="Helical" evidence="1">
    <location>
        <begin position="239"/>
        <end position="261"/>
    </location>
</feature>
<feature type="transmembrane region" description="Helical" evidence="1">
    <location>
        <begin position="214"/>
        <end position="233"/>
    </location>
</feature>
<comment type="caution">
    <text evidence="2">The sequence shown here is derived from an EMBL/GenBank/DDBJ whole genome shotgun (WGS) entry which is preliminary data.</text>
</comment>
<name>A0A2R6P1P8_9APHY</name>